<keyword evidence="1" id="KW-0175">Coiled coil</keyword>
<proteinExistence type="predicted"/>
<dbReference type="InParanoid" id="A0A6I9URY7"/>
<gene>
    <name evidence="4" type="primary">LOC105179732</name>
</gene>
<dbReference type="GO" id="GO:1902388">
    <property type="term" value="F:ceramide 1-phosphate transfer activity"/>
    <property type="evidence" value="ECO:0007669"/>
    <property type="project" value="TreeGrafter"/>
</dbReference>
<sequence length="265" mass="30101">MSKFSIIKTPNTSSKISLSVERQEVILEINHQEEQLEEMKRRREAEMVASEIRSAIEELSLLAVNLKTGGGAAADDQTSAHVPIKPFLSLCNLLIQVLDKIGPTMAVLRQDIHHNIQRLENFHESDPSIYWDVVEILKKEVNEGKAKKGPTCSKAFVWLTRSLDFTLALLQLLVKDFGRNMEQAVEESYSITLKPWHGWISSTAYRVALKLVPDTQTLLNILKVKDEDDDMLKEEIQNLISLLTPVLEHNKDILRTYGLDKLKST</sequence>
<reference evidence="4" key="1">
    <citation type="submission" date="2025-08" db="UniProtKB">
        <authorList>
            <consortium name="RefSeq"/>
        </authorList>
    </citation>
    <scope>IDENTIFICATION</scope>
</reference>
<dbReference type="GeneID" id="105179732"/>
<evidence type="ECO:0000256" key="1">
    <source>
        <dbReference type="SAM" id="Coils"/>
    </source>
</evidence>
<dbReference type="RefSeq" id="XP_011101681.1">
    <property type="nucleotide sequence ID" value="XM_011103379.2"/>
</dbReference>
<dbReference type="InterPro" id="IPR014830">
    <property type="entry name" value="Glycolipid_transfer_prot_dom"/>
</dbReference>
<dbReference type="OrthoDB" id="205255at2759"/>
<evidence type="ECO:0000313" key="3">
    <source>
        <dbReference type="Proteomes" id="UP000504604"/>
    </source>
</evidence>
<dbReference type="PANTHER" id="PTHR10219:SF34">
    <property type="entry name" value="GLYCOLIPID TRANSFER PROTEIN 3"/>
    <property type="match status" value="1"/>
</dbReference>
<organism evidence="3 4">
    <name type="scientific">Sesamum indicum</name>
    <name type="common">Oriental sesame</name>
    <name type="synonym">Sesamum orientale</name>
    <dbReference type="NCBI Taxonomy" id="4182"/>
    <lineage>
        <taxon>Eukaryota</taxon>
        <taxon>Viridiplantae</taxon>
        <taxon>Streptophyta</taxon>
        <taxon>Embryophyta</taxon>
        <taxon>Tracheophyta</taxon>
        <taxon>Spermatophyta</taxon>
        <taxon>Magnoliopsida</taxon>
        <taxon>eudicotyledons</taxon>
        <taxon>Gunneridae</taxon>
        <taxon>Pentapetalae</taxon>
        <taxon>asterids</taxon>
        <taxon>lamiids</taxon>
        <taxon>Lamiales</taxon>
        <taxon>Pedaliaceae</taxon>
        <taxon>Sesamum</taxon>
    </lineage>
</organism>
<dbReference type="Gene3D" id="1.10.3520.10">
    <property type="entry name" value="Glycolipid transfer protein"/>
    <property type="match status" value="1"/>
</dbReference>
<dbReference type="KEGG" id="sind:105179732"/>
<dbReference type="AlphaFoldDB" id="A0A6I9URY7"/>
<evidence type="ECO:0000259" key="2">
    <source>
        <dbReference type="Pfam" id="PF08718"/>
    </source>
</evidence>
<protein>
    <submittedName>
        <fullName evidence="4">Glycolipid transfer protein 3 isoform X1</fullName>
    </submittedName>
</protein>
<dbReference type="FunCoup" id="A0A6I9URY7">
    <property type="interactions" value="2094"/>
</dbReference>
<dbReference type="Pfam" id="PF08718">
    <property type="entry name" value="GLTP"/>
    <property type="match status" value="1"/>
</dbReference>
<dbReference type="Proteomes" id="UP000504604">
    <property type="component" value="Linkage group LG2"/>
</dbReference>
<evidence type="ECO:0000313" key="4">
    <source>
        <dbReference type="RefSeq" id="XP_011101681.1"/>
    </source>
</evidence>
<dbReference type="GO" id="GO:0016020">
    <property type="term" value="C:membrane"/>
    <property type="evidence" value="ECO:0007669"/>
    <property type="project" value="TreeGrafter"/>
</dbReference>
<dbReference type="GO" id="GO:0005829">
    <property type="term" value="C:cytosol"/>
    <property type="evidence" value="ECO:0007669"/>
    <property type="project" value="TreeGrafter"/>
</dbReference>
<feature type="coiled-coil region" evidence="1">
    <location>
        <begin position="22"/>
        <end position="49"/>
    </location>
</feature>
<feature type="domain" description="Glycolipid transfer protein" evidence="2">
    <location>
        <begin position="83"/>
        <end position="222"/>
    </location>
</feature>
<name>A0A6I9URY7_SESIN</name>
<dbReference type="GO" id="GO:1902387">
    <property type="term" value="F:ceramide 1-phosphate binding"/>
    <property type="evidence" value="ECO:0007669"/>
    <property type="project" value="TreeGrafter"/>
</dbReference>
<dbReference type="SUPFAM" id="SSF110004">
    <property type="entry name" value="Glycolipid transfer protein, GLTP"/>
    <property type="match status" value="1"/>
</dbReference>
<dbReference type="PANTHER" id="PTHR10219">
    <property type="entry name" value="GLYCOLIPID TRANSFER PROTEIN-RELATED"/>
    <property type="match status" value="1"/>
</dbReference>
<keyword evidence="3" id="KW-1185">Reference proteome</keyword>
<accession>A0A6I9URY7</accession>
<dbReference type="InterPro" id="IPR036497">
    <property type="entry name" value="GLTP_sf"/>
</dbReference>